<comment type="subcellular location">
    <subcellularLocation>
        <location evidence="1 10">Nucleus</location>
    </subcellularLocation>
</comment>
<dbReference type="InterPro" id="IPR022312">
    <property type="entry name" value="DNA_pol_X"/>
</dbReference>
<name>A0A8S2J0P5_9BILA</name>
<keyword evidence="3" id="KW-0237">DNA synthesis</keyword>
<evidence type="ECO:0000256" key="4">
    <source>
        <dbReference type="ARBA" id="ARBA00022679"/>
    </source>
</evidence>
<comment type="similarity">
    <text evidence="2 10">Belongs to the DNA polymerase type-X family.</text>
</comment>
<dbReference type="PRINTS" id="PR00870">
    <property type="entry name" value="DNAPOLXBETA"/>
</dbReference>
<evidence type="ECO:0000256" key="9">
    <source>
        <dbReference type="PIRSR" id="PIRSR622312-50"/>
    </source>
</evidence>
<keyword evidence="8 10" id="KW-0539">Nucleus</keyword>
<evidence type="ECO:0000313" key="12">
    <source>
        <dbReference type="EMBL" id="CAF1012526.1"/>
    </source>
</evidence>
<dbReference type="GO" id="GO:0006303">
    <property type="term" value="P:double-strand break repair via nonhomologous end joining"/>
    <property type="evidence" value="ECO:0007669"/>
    <property type="project" value="TreeGrafter"/>
</dbReference>
<sequence>GIIALPEIGQRLATKILEIIETGHLSKLEEYQTNDEVKKMDMFTKIWGAGPTQAKKWIDQGYQTLDDLRAKAHLTHNQQVGLKYYDEFLQRIPRVEIQEIENVVKETAELLRPGIILTTGGSYRRGQQTCGDCDMIITHPDRKSHENLLIPLVESLKKKGKRTSDQDKMFNINMYI</sequence>
<keyword evidence="4 10" id="KW-0808">Transferase</keyword>
<comment type="catalytic activity">
    <reaction evidence="10">
        <text>DNA(n) + a 2'-deoxyribonucleoside 5'-triphosphate = DNA(n+1) + diphosphate</text>
        <dbReference type="Rhea" id="RHEA:22508"/>
        <dbReference type="Rhea" id="RHEA-COMP:17339"/>
        <dbReference type="Rhea" id="RHEA-COMP:17340"/>
        <dbReference type="ChEBI" id="CHEBI:33019"/>
        <dbReference type="ChEBI" id="CHEBI:61560"/>
        <dbReference type="ChEBI" id="CHEBI:173112"/>
        <dbReference type="EC" id="2.7.7.7"/>
    </reaction>
</comment>
<dbReference type="PANTHER" id="PTHR11276:SF28">
    <property type="entry name" value="DNA POLYMERASE LAMBDA"/>
    <property type="match status" value="1"/>
</dbReference>
<evidence type="ECO:0000259" key="11">
    <source>
        <dbReference type="SMART" id="SM00483"/>
    </source>
</evidence>
<dbReference type="InterPro" id="IPR002008">
    <property type="entry name" value="DNA_pol_X_beta-like"/>
</dbReference>
<evidence type="ECO:0000256" key="3">
    <source>
        <dbReference type="ARBA" id="ARBA00022634"/>
    </source>
</evidence>
<feature type="non-terminal residue" evidence="13">
    <location>
        <position position="1"/>
    </location>
</feature>
<keyword evidence="7" id="KW-0479">Metal-binding</keyword>
<dbReference type="SUPFAM" id="SSF81585">
    <property type="entry name" value="PsbU/PolX domain-like"/>
    <property type="match status" value="1"/>
</dbReference>
<evidence type="ECO:0000256" key="5">
    <source>
        <dbReference type="ARBA" id="ARBA00022695"/>
    </source>
</evidence>
<dbReference type="Proteomes" id="UP000682733">
    <property type="component" value="Unassembled WGS sequence"/>
</dbReference>
<dbReference type="GO" id="GO:0003887">
    <property type="term" value="F:DNA-directed DNA polymerase activity"/>
    <property type="evidence" value="ECO:0007669"/>
    <property type="project" value="UniProtKB-UniRule"/>
</dbReference>
<dbReference type="Gene3D" id="1.10.150.20">
    <property type="entry name" value="5' to 3' exonuclease, C-terminal subdomain"/>
    <property type="match status" value="1"/>
</dbReference>
<dbReference type="InterPro" id="IPR043519">
    <property type="entry name" value="NT_sf"/>
</dbReference>
<dbReference type="Pfam" id="PF10391">
    <property type="entry name" value="DNA_pol_lambd_f"/>
    <property type="match status" value="1"/>
</dbReference>
<dbReference type="Gene3D" id="1.10.150.110">
    <property type="entry name" value="DNA polymerase beta, N-terminal domain-like"/>
    <property type="match status" value="1"/>
</dbReference>
<dbReference type="InterPro" id="IPR027421">
    <property type="entry name" value="DNA_pol_lamdba_lyase_dom_sf"/>
</dbReference>
<proteinExistence type="inferred from homology"/>
<evidence type="ECO:0000256" key="1">
    <source>
        <dbReference type="ARBA" id="ARBA00004123"/>
    </source>
</evidence>
<dbReference type="Gene3D" id="3.30.460.10">
    <property type="entry name" value="Beta Polymerase, domain 2"/>
    <property type="match status" value="1"/>
</dbReference>
<keyword evidence="5 10" id="KW-0548">Nucleotidyltransferase</keyword>
<dbReference type="InterPro" id="IPR002054">
    <property type="entry name" value="DNA-dir_DNA_pol_X"/>
</dbReference>
<dbReference type="InterPro" id="IPR018944">
    <property type="entry name" value="DNA_pol_lambd_fingers_domain"/>
</dbReference>
<evidence type="ECO:0000313" key="14">
    <source>
        <dbReference type="Proteomes" id="UP000682733"/>
    </source>
</evidence>
<dbReference type="GO" id="GO:0005634">
    <property type="term" value="C:nucleus"/>
    <property type="evidence" value="ECO:0007669"/>
    <property type="project" value="UniProtKB-SubCell"/>
</dbReference>
<organism evidence="13 14">
    <name type="scientific">Didymodactylos carnosus</name>
    <dbReference type="NCBI Taxonomy" id="1234261"/>
    <lineage>
        <taxon>Eukaryota</taxon>
        <taxon>Metazoa</taxon>
        <taxon>Spiralia</taxon>
        <taxon>Gnathifera</taxon>
        <taxon>Rotifera</taxon>
        <taxon>Eurotatoria</taxon>
        <taxon>Bdelloidea</taxon>
        <taxon>Philodinida</taxon>
        <taxon>Philodinidae</taxon>
        <taxon>Didymodactylos</taxon>
    </lineage>
</organism>
<keyword evidence="6" id="KW-0235">DNA replication</keyword>
<keyword evidence="10" id="KW-0234">DNA repair</keyword>
<dbReference type="EMBL" id="CAJOBA010006732">
    <property type="protein sequence ID" value="CAF3781417.1"/>
    <property type="molecule type" value="Genomic_DNA"/>
</dbReference>
<dbReference type="GO" id="GO:0046872">
    <property type="term" value="F:metal ion binding"/>
    <property type="evidence" value="ECO:0007669"/>
    <property type="project" value="UniProtKB-UniRule"/>
</dbReference>
<dbReference type="SUPFAM" id="SSF81301">
    <property type="entry name" value="Nucleotidyltransferase"/>
    <property type="match status" value="1"/>
</dbReference>
<reference evidence="13" key="1">
    <citation type="submission" date="2021-02" db="EMBL/GenBank/DDBJ databases">
        <authorList>
            <person name="Nowell W R."/>
        </authorList>
    </citation>
    <scope>NUCLEOTIDE SEQUENCE</scope>
</reference>
<comment type="caution">
    <text evidence="13">The sequence shown here is derived from an EMBL/GenBank/DDBJ whole genome shotgun (WGS) entry which is preliminary data.</text>
</comment>
<protein>
    <recommendedName>
        <fullName evidence="10">DNA polymerase</fullName>
        <ecNumber evidence="10">2.7.7.7</ecNumber>
    </recommendedName>
</protein>
<dbReference type="InterPro" id="IPR028207">
    <property type="entry name" value="DNA_pol_B_palm_palm"/>
</dbReference>
<dbReference type="Proteomes" id="UP000677228">
    <property type="component" value="Unassembled WGS sequence"/>
</dbReference>
<dbReference type="EMBL" id="CAJNOK010006723">
    <property type="protein sequence ID" value="CAF1012526.1"/>
    <property type="molecule type" value="Genomic_DNA"/>
</dbReference>
<dbReference type="Pfam" id="PF14792">
    <property type="entry name" value="DNA_pol_B_palm"/>
    <property type="match status" value="1"/>
</dbReference>
<evidence type="ECO:0000256" key="10">
    <source>
        <dbReference type="RuleBase" id="RU366014"/>
    </source>
</evidence>
<dbReference type="PRINTS" id="PR00869">
    <property type="entry name" value="DNAPOLX"/>
</dbReference>
<feature type="domain" description="DNA-directed DNA polymerase X" evidence="11">
    <location>
        <begin position="1"/>
        <end position="176"/>
    </location>
</feature>
<dbReference type="SMART" id="SM00483">
    <property type="entry name" value="POLXc"/>
    <property type="match status" value="1"/>
</dbReference>
<dbReference type="PANTHER" id="PTHR11276">
    <property type="entry name" value="DNA POLYMERASE TYPE-X FAMILY MEMBER"/>
    <property type="match status" value="1"/>
</dbReference>
<comment type="function">
    <text evidence="10">DNA polymerase that functions in several pathways of DNA repair. Involved in base excision repair (BER) responsible for repair of lesions that give rise to abasic (AP) sites in DNA. Also contributes to DNA double-strand break repair by non-homologous end joining and homologous recombination. Has both template-dependent and template-independent (terminal transferase) DNA polymerase activities. Has also a 5'-deoxyribose-5-phosphate lyase (dRP lyase) activity.</text>
</comment>
<evidence type="ECO:0000256" key="2">
    <source>
        <dbReference type="ARBA" id="ARBA00008323"/>
    </source>
</evidence>
<keyword evidence="10" id="KW-0239">DNA-directed DNA polymerase</keyword>
<dbReference type="FunFam" id="1.10.150.20:FF:000010">
    <property type="entry name" value="DNA polymerase lambda"/>
    <property type="match status" value="1"/>
</dbReference>
<gene>
    <name evidence="12" type="ORF">OVA965_LOCUS15115</name>
    <name evidence="13" type="ORF">TMI583_LOCUS15121</name>
</gene>
<evidence type="ECO:0000256" key="6">
    <source>
        <dbReference type="ARBA" id="ARBA00022705"/>
    </source>
</evidence>
<evidence type="ECO:0000256" key="8">
    <source>
        <dbReference type="ARBA" id="ARBA00023242"/>
    </source>
</evidence>
<dbReference type="AlphaFoldDB" id="A0A8S2J0P5"/>
<accession>A0A8S2J0P5</accession>
<dbReference type="GO" id="GO:0003677">
    <property type="term" value="F:DNA binding"/>
    <property type="evidence" value="ECO:0007669"/>
    <property type="project" value="UniProtKB-UniRule"/>
</dbReference>
<dbReference type="SUPFAM" id="SSF47802">
    <property type="entry name" value="DNA polymerase beta, N-terminal domain-like"/>
    <property type="match status" value="1"/>
</dbReference>
<keyword evidence="10" id="KW-0227">DNA damage</keyword>
<evidence type="ECO:0000313" key="13">
    <source>
        <dbReference type="EMBL" id="CAF3781417.1"/>
    </source>
</evidence>
<feature type="active site" description="Nucleophile; Schiff-base intermediate with DNA; for 5'-dRP lyase activity" evidence="9">
    <location>
        <position position="15"/>
    </location>
</feature>
<dbReference type="EC" id="2.7.7.7" evidence="10"/>
<evidence type="ECO:0000256" key="7">
    <source>
        <dbReference type="ARBA" id="ARBA00022723"/>
    </source>
</evidence>